<keyword evidence="3" id="KW-1185">Reference proteome</keyword>
<dbReference type="AlphaFoldDB" id="A0A0E0FZF0"/>
<proteinExistence type="predicted"/>
<feature type="compositionally biased region" description="Basic and acidic residues" evidence="1">
    <location>
        <begin position="47"/>
        <end position="60"/>
    </location>
</feature>
<reference evidence="2" key="2">
    <citation type="submission" date="2018-04" db="EMBL/GenBank/DDBJ databases">
        <title>OnivRS2 (Oryza nivara Reference Sequence Version 2).</title>
        <authorList>
            <person name="Zhang J."/>
            <person name="Kudrna D."/>
            <person name="Lee S."/>
            <person name="Talag J."/>
            <person name="Rajasekar S."/>
            <person name="Welchert J."/>
            <person name="Hsing Y.-I."/>
            <person name="Wing R.A."/>
        </authorList>
    </citation>
    <scope>NUCLEOTIDE SEQUENCE [LARGE SCALE GENOMIC DNA]</scope>
</reference>
<evidence type="ECO:0000256" key="1">
    <source>
        <dbReference type="SAM" id="MobiDB-lite"/>
    </source>
</evidence>
<protein>
    <submittedName>
        <fullName evidence="2">Uncharacterized protein</fullName>
    </submittedName>
</protein>
<accession>A0A0E0FZF0</accession>
<dbReference type="Gramene" id="ONIVA01G51490.1">
    <property type="protein sequence ID" value="ONIVA01G51490.1"/>
    <property type="gene ID" value="ONIVA01G51490"/>
</dbReference>
<evidence type="ECO:0000313" key="2">
    <source>
        <dbReference type="EnsemblPlants" id="ONIVA01G51490.1"/>
    </source>
</evidence>
<dbReference type="EnsemblPlants" id="ONIVA01G51490.1">
    <property type="protein sequence ID" value="ONIVA01G51490.1"/>
    <property type="gene ID" value="ONIVA01G51490"/>
</dbReference>
<organism evidence="2">
    <name type="scientific">Oryza nivara</name>
    <name type="common">Indian wild rice</name>
    <name type="synonym">Oryza sativa f. spontanea</name>
    <dbReference type="NCBI Taxonomy" id="4536"/>
    <lineage>
        <taxon>Eukaryota</taxon>
        <taxon>Viridiplantae</taxon>
        <taxon>Streptophyta</taxon>
        <taxon>Embryophyta</taxon>
        <taxon>Tracheophyta</taxon>
        <taxon>Spermatophyta</taxon>
        <taxon>Magnoliopsida</taxon>
        <taxon>Liliopsida</taxon>
        <taxon>Poales</taxon>
        <taxon>Poaceae</taxon>
        <taxon>BOP clade</taxon>
        <taxon>Oryzoideae</taxon>
        <taxon>Oryzeae</taxon>
        <taxon>Oryzinae</taxon>
        <taxon>Oryza</taxon>
    </lineage>
</organism>
<feature type="region of interest" description="Disordered" evidence="1">
    <location>
        <begin position="42"/>
        <end position="104"/>
    </location>
</feature>
<feature type="region of interest" description="Disordered" evidence="1">
    <location>
        <begin position="1"/>
        <end position="30"/>
    </location>
</feature>
<evidence type="ECO:0000313" key="3">
    <source>
        <dbReference type="Proteomes" id="UP000006591"/>
    </source>
</evidence>
<reference evidence="2" key="1">
    <citation type="submission" date="2015-04" db="UniProtKB">
        <authorList>
            <consortium name="EnsemblPlants"/>
        </authorList>
    </citation>
    <scope>IDENTIFICATION</scope>
    <source>
        <strain evidence="2">SL10</strain>
    </source>
</reference>
<dbReference type="Proteomes" id="UP000006591">
    <property type="component" value="Chromosome 1"/>
</dbReference>
<name>A0A0E0FZF0_ORYNI</name>
<dbReference type="HOGENOM" id="CLU_2007606_0_0_1"/>
<sequence length="124" mass="12925">MGRRQFIGSGAERGRDGLGLDLKPGARGRRGATARWAVAATGMGMRTAREGEGSESRAVRETSSAARQWRGEVGEEDVGGPTPATTQHALQMPGGPSRAAVADDDDELSRLLSLAEADLDAGHL</sequence>